<feature type="compositionally biased region" description="Basic and acidic residues" evidence="1">
    <location>
        <begin position="173"/>
        <end position="182"/>
    </location>
</feature>
<feature type="region of interest" description="Disordered" evidence="1">
    <location>
        <begin position="35"/>
        <end position="187"/>
    </location>
</feature>
<evidence type="ECO:0000313" key="3">
    <source>
        <dbReference type="Proteomes" id="UP000004367"/>
    </source>
</evidence>
<name>H5UU01_9MICO</name>
<evidence type="ECO:0000256" key="1">
    <source>
        <dbReference type="SAM" id="MobiDB-lite"/>
    </source>
</evidence>
<comment type="caution">
    <text evidence="2">The sequence shown here is derived from an EMBL/GenBank/DDBJ whole genome shotgun (WGS) entry which is preliminary data.</text>
</comment>
<accession>H5UU01</accession>
<gene>
    <name evidence="2" type="ORF">MOPEL_099_00090</name>
</gene>
<protein>
    <submittedName>
        <fullName evidence="2">Uncharacterized protein</fullName>
    </submittedName>
</protein>
<sequence>MKNSALAPMLMLLGVLALAWGGMFGLSYVAQHRSNSNTASAPTPTTTVTTAPPRDGVGGGAGKHAPERPSGTFTDRVRGGTPDPTRRATEGGHGATDEGTTREGARRDRAEGDGRGASDSATARPKARHDDPAPHEVYTAPPDSPAGRDALAAGSTDDGASGRGGLQGLLDRIASHDARSDSGDPAGLSGRGAAALILVLLLVGAGSRRH</sequence>
<proteinExistence type="predicted"/>
<dbReference type="AlphaFoldDB" id="H5UU01"/>
<dbReference type="EMBL" id="BAFE01000076">
    <property type="protein sequence ID" value="GAB49209.1"/>
    <property type="molecule type" value="Genomic_DNA"/>
</dbReference>
<evidence type="ECO:0000313" key="2">
    <source>
        <dbReference type="EMBL" id="GAB49209.1"/>
    </source>
</evidence>
<feature type="compositionally biased region" description="Basic and acidic residues" evidence="1">
    <location>
        <begin position="84"/>
        <end position="116"/>
    </location>
</feature>
<dbReference type="RefSeq" id="WP_009483106.1">
    <property type="nucleotide sequence ID" value="NZ_BAFE01000076.1"/>
</dbReference>
<organism evidence="2 3">
    <name type="scientific">Mobilicoccus pelagius NBRC 104925</name>
    <dbReference type="NCBI Taxonomy" id="1089455"/>
    <lineage>
        <taxon>Bacteria</taxon>
        <taxon>Bacillati</taxon>
        <taxon>Actinomycetota</taxon>
        <taxon>Actinomycetes</taxon>
        <taxon>Micrococcales</taxon>
        <taxon>Dermatophilaceae</taxon>
        <taxon>Mobilicoccus</taxon>
    </lineage>
</organism>
<keyword evidence="3" id="KW-1185">Reference proteome</keyword>
<dbReference type="Proteomes" id="UP000004367">
    <property type="component" value="Unassembled WGS sequence"/>
</dbReference>
<reference evidence="2 3" key="1">
    <citation type="submission" date="2012-02" db="EMBL/GenBank/DDBJ databases">
        <title>Whole genome shotgun sequence of Mobilicoccus pelagius NBRC 104925.</title>
        <authorList>
            <person name="Yoshida Y."/>
            <person name="Hosoyama A."/>
            <person name="Tsuchikane K."/>
            <person name="Katsumata H."/>
            <person name="Yamazaki S."/>
            <person name="Fujita N."/>
        </authorList>
    </citation>
    <scope>NUCLEOTIDE SEQUENCE [LARGE SCALE GENOMIC DNA]</scope>
    <source>
        <strain evidence="2 3">NBRC 104925</strain>
    </source>
</reference>
<feature type="compositionally biased region" description="Low complexity" evidence="1">
    <location>
        <begin position="35"/>
        <end position="53"/>
    </location>
</feature>